<dbReference type="GeneTree" id="ENSGT00940000154311"/>
<dbReference type="PROSITE" id="PS51059">
    <property type="entry name" value="PARP_CATALYTIC"/>
    <property type="match status" value="1"/>
</dbReference>
<dbReference type="SUPFAM" id="SSF52949">
    <property type="entry name" value="Macro domain-like"/>
    <property type="match status" value="2"/>
</dbReference>
<feature type="region of interest" description="Disordered" evidence="8">
    <location>
        <begin position="269"/>
        <end position="290"/>
    </location>
</feature>
<dbReference type="InterPro" id="IPR052056">
    <property type="entry name" value="Mono-ARTD/PARP"/>
</dbReference>
<dbReference type="InterPro" id="IPR043472">
    <property type="entry name" value="Macro_dom-like"/>
</dbReference>
<evidence type="ECO:0000256" key="6">
    <source>
        <dbReference type="ARBA" id="ARBA00024347"/>
    </source>
</evidence>
<accession>A0A3B4EXX0</accession>
<feature type="compositionally biased region" description="Polar residues" evidence="8">
    <location>
        <begin position="271"/>
        <end position="290"/>
    </location>
</feature>
<evidence type="ECO:0000256" key="5">
    <source>
        <dbReference type="ARBA" id="ARBA00023242"/>
    </source>
</evidence>
<feature type="domain" description="PARP catalytic" evidence="9">
    <location>
        <begin position="464"/>
        <end position="658"/>
    </location>
</feature>
<dbReference type="GO" id="GO:0003950">
    <property type="term" value="F:NAD+ poly-ADP-ribosyltransferase activity"/>
    <property type="evidence" value="ECO:0007669"/>
    <property type="project" value="UniProtKB-UniRule"/>
</dbReference>
<keyword evidence="5" id="KW-0539">Nucleus</keyword>
<dbReference type="GO" id="GO:0010629">
    <property type="term" value="P:negative regulation of gene expression"/>
    <property type="evidence" value="ECO:0007669"/>
    <property type="project" value="TreeGrafter"/>
</dbReference>
<dbReference type="Ensembl" id="ENSPNYT00000002255.1">
    <property type="protein sequence ID" value="ENSPNYP00000002199.1"/>
    <property type="gene ID" value="ENSPNYG00000001714.1"/>
</dbReference>
<dbReference type="GO" id="GO:0005634">
    <property type="term" value="C:nucleus"/>
    <property type="evidence" value="ECO:0007669"/>
    <property type="project" value="UniProtKB-SubCell"/>
</dbReference>
<evidence type="ECO:0000256" key="8">
    <source>
        <dbReference type="SAM" id="MobiDB-lite"/>
    </source>
</evidence>
<evidence type="ECO:0000259" key="10">
    <source>
        <dbReference type="PROSITE" id="PS51154"/>
    </source>
</evidence>
<dbReference type="GO" id="GO:0070212">
    <property type="term" value="P:protein poly-ADP-ribosylation"/>
    <property type="evidence" value="ECO:0007669"/>
    <property type="project" value="TreeGrafter"/>
</dbReference>
<dbReference type="Gene3D" id="3.90.228.10">
    <property type="match status" value="1"/>
</dbReference>
<dbReference type="EC" id="2.4.2.-" evidence="7"/>
<dbReference type="PANTHER" id="PTHR14453:SF89">
    <property type="entry name" value="PROTEIN MONO-ADP-RIBOSYLTRANSFERASE PARP14"/>
    <property type="match status" value="1"/>
</dbReference>
<dbReference type="InterPro" id="IPR012317">
    <property type="entry name" value="Poly(ADP-ribose)pol_cat_dom"/>
</dbReference>
<sequence>MEKVKDKVRVSYRNEAICLSGSRVNVTHCKTVVEGAVSAVVFDSLNVFKSGVKKLFQENEALYVSSIKTKTGCLVQLVDRPVLQPTGSDQYLYHIQSKEGLEILLTKGNIEATMVIVNSVPPNLNLNRGAVSKAILRAAGPKLQQSINAQGATGNVGEIIVTEGCQLKNKKVFHTIAPHWDNGQCTSEECLQGIFMDCLDMAENNNLTSISLPAIGTGELCFPTAVIASLMLDKILEFSKKRKPKHLKKVHIIVLFLQAFTDEFKKFPNASGDSSSTKTEGPFSKLTSTSDMHETKMGNVTIQVVTGDITRETTDIIVNSSNESFSLKSGVSKAILDAAGEAVEEECHNVGAKSNPGMIMTQPGNLKCKKILHVVGDSDPVKINKVVKDALQMCVKSSYTSVSFPAIGTGNVKARLVADAMLDAVIDVLSQNSFGPLTTIRIVIFQKPMLKDFHSSLEQRAATDPNPKEKRKGAWRGICKIKGKNMYKKNLLGLFYLHKKHFSSSQIERIQNPGLWKCLQIKKRDLELRNGHQNNERRLFHGTCNTNVPNINKRGFNRSYAGKNATCYGNGTYFAVNASYSASNTYSKPNQNGEKFIYVCRVLTGDFTVGKQGMIEPPVKGPASTDLYDSVVDKTPNPTMFVVFHDAQAYPEYLITFK</sequence>
<feature type="domain" description="Macro" evidence="10">
    <location>
        <begin position="289"/>
        <end position="461"/>
    </location>
</feature>
<dbReference type="GO" id="GO:0005737">
    <property type="term" value="C:cytoplasm"/>
    <property type="evidence" value="ECO:0007669"/>
    <property type="project" value="TreeGrafter"/>
</dbReference>
<dbReference type="STRING" id="303518.ENSPNYP00000002199"/>
<organism evidence="11">
    <name type="scientific">Pundamilia nyererei</name>
    <dbReference type="NCBI Taxonomy" id="303518"/>
    <lineage>
        <taxon>Eukaryota</taxon>
        <taxon>Metazoa</taxon>
        <taxon>Chordata</taxon>
        <taxon>Craniata</taxon>
        <taxon>Vertebrata</taxon>
        <taxon>Euteleostomi</taxon>
        <taxon>Actinopterygii</taxon>
        <taxon>Neopterygii</taxon>
        <taxon>Teleostei</taxon>
        <taxon>Neoteleostei</taxon>
        <taxon>Acanthomorphata</taxon>
        <taxon>Ovalentaria</taxon>
        <taxon>Cichlomorphae</taxon>
        <taxon>Cichliformes</taxon>
        <taxon>Cichlidae</taxon>
        <taxon>African cichlids</taxon>
        <taxon>Pseudocrenilabrinae</taxon>
        <taxon>Haplochromini</taxon>
        <taxon>Pundamilia</taxon>
    </lineage>
</organism>
<dbReference type="FunFam" id="3.90.228.10:FF:000008">
    <property type="entry name" value="Poly [ADP-ribose] polymerase"/>
    <property type="match status" value="1"/>
</dbReference>
<name>A0A3B4EXX0_9CICH</name>
<keyword evidence="4 7" id="KW-0520">NAD</keyword>
<dbReference type="InterPro" id="IPR002589">
    <property type="entry name" value="Macro_dom"/>
</dbReference>
<dbReference type="Pfam" id="PF00644">
    <property type="entry name" value="PARP"/>
    <property type="match status" value="1"/>
</dbReference>
<dbReference type="CDD" id="cd01439">
    <property type="entry name" value="TCCD_inducible_PARP_like"/>
    <property type="match status" value="1"/>
</dbReference>
<feature type="domain" description="Macro" evidence="10">
    <location>
        <begin position="90"/>
        <end position="264"/>
    </location>
</feature>
<dbReference type="SMART" id="SM00506">
    <property type="entry name" value="A1pp"/>
    <property type="match status" value="2"/>
</dbReference>
<protein>
    <recommendedName>
        <fullName evidence="7">Poly [ADP-ribose] polymerase</fullName>
        <shortName evidence="7">PARP</shortName>
        <ecNumber evidence="7">2.4.2.-</ecNumber>
    </recommendedName>
</protein>
<dbReference type="GO" id="GO:1990404">
    <property type="term" value="F:NAD+-protein mono-ADP-ribosyltransferase activity"/>
    <property type="evidence" value="ECO:0007669"/>
    <property type="project" value="TreeGrafter"/>
</dbReference>
<dbReference type="Gene3D" id="3.40.220.10">
    <property type="entry name" value="Leucine Aminopeptidase, subunit E, domain 1"/>
    <property type="match status" value="2"/>
</dbReference>
<comment type="similarity">
    <text evidence="6">Belongs to the ARTD/PARP family.</text>
</comment>
<evidence type="ECO:0000256" key="4">
    <source>
        <dbReference type="ARBA" id="ARBA00023027"/>
    </source>
</evidence>
<evidence type="ECO:0000256" key="7">
    <source>
        <dbReference type="RuleBase" id="RU362114"/>
    </source>
</evidence>
<evidence type="ECO:0000259" key="9">
    <source>
        <dbReference type="PROSITE" id="PS51059"/>
    </source>
</evidence>
<proteinExistence type="inferred from homology"/>
<evidence type="ECO:0000313" key="11">
    <source>
        <dbReference type="Ensembl" id="ENSPNYP00000002199.1"/>
    </source>
</evidence>
<dbReference type="AlphaFoldDB" id="A0A3B4EXX0"/>
<dbReference type="GO" id="GO:0003714">
    <property type="term" value="F:transcription corepressor activity"/>
    <property type="evidence" value="ECO:0007669"/>
    <property type="project" value="TreeGrafter"/>
</dbReference>
<comment type="subcellular location">
    <subcellularLocation>
        <location evidence="1">Nucleus</location>
    </subcellularLocation>
</comment>
<evidence type="ECO:0000256" key="2">
    <source>
        <dbReference type="ARBA" id="ARBA00022676"/>
    </source>
</evidence>
<dbReference type="PANTHER" id="PTHR14453">
    <property type="entry name" value="PARP/ZINC FINGER CCCH TYPE DOMAIN CONTAINING PROTEIN"/>
    <property type="match status" value="1"/>
</dbReference>
<keyword evidence="2 7" id="KW-0328">Glycosyltransferase</keyword>
<keyword evidence="3 7" id="KW-0808">Transferase</keyword>
<dbReference type="PROSITE" id="PS51154">
    <property type="entry name" value="MACRO"/>
    <property type="match status" value="2"/>
</dbReference>
<reference evidence="11" key="1">
    <citation type="submission" date="2023-09" db="UniProtKB">
        <authorList>
            <consortium name="Ensembl"/>
        </authorList>
    </citation>
    <scope>IDENTIFICATION</scope>
</reference>
<evidence type="ECO:0000256" key="3">
    <source>
        <dbReference type="ARBA" id="ARBA00022679"/>
    </source>
</evidence>
<dbReference type="SUPFAM" id="SSF56399">
    <property type="entry name" value="ADP-ribosylation"/>
    <property type="match status" value="1"/>
</dbReference>
<evidence type="ECO:0000256" key="1">
    <source>
        <dbReference type="ARBA" id="ARBA00004123"/>
    </source>
</evidence>
<dbReference type="Pfam" id="PF01661">
    <property type="entry name" value="Macro"/>
    <property type="match status" value="2"/>
</dbReference>